<keyword evidence="3" id="KW-1133">Transmembrane helix</keyword>
<keyword evidence="4" id="KW-0472">Membrane</keyword>
<evidence type="ECO:0000256" key="4">
    <source>
        <dbReference type="ARBA" id="ARBA00023136"/>
    </source>
</evidence>
<dbReference type="GO" id="GO:0016020">
    <property type="term" value="C:membrane"/>
    <property type="evidence" value="ECO:0007669"/>
    <property type="project" value="UniProtKB-SubCell"/>
</dbReference>
<comment type="caution">
    <text evidence="5">The sequence shown here is derived from an EMBL/GenBank/DDBJ whole genome shotgun (WGS) entry which is preliminary data.</text>
</comment>
<evidence type="ECO:0000313" key="6">
    <source>
        <dbReference type="Proteomes" id="UP000243416"/>
    </source>
</evidence>
<dbReference type="InterPro" id="IPR003825">
    <property type="entry name" value="Colicin-V_CvpA"/>
</dbReference>
<dbReference type="RefSeq" id="WP_067169905.1">
    <property type="nucleotide sequence ID" value="NZ_LFZK01000001.1"/>
</dbReference>
<dbReference type="EMBL" id="LFZK01000001">
    <property type="protein sequence ID" value="KYC29268.1"/>
    <property type="molecule type" value="Genomic_DNA"/>
</dbReference>
<name>A0A656Z8X3_9PROT</name>
<organism evidence="5 6">
    <name type="scientific">Sterolibacterium denitrificans</name>
    <dbReference type="NCBI Taxonomy" id="157592"/>
    <lineage>
        <taxon>Bacteria</taxon>
        <taxon>Pseudomonadati</taxon>
        <taxon>Pseudomonadota</taxon>
        <taxon>Betaproteobacteria</taxon>
        <taxon>Nitrosomonadales</taxon>
        <taxon>Sterolibacteriaceae</taxon>
        <taxon>Sterolibacterium</taxon>
    </lineage>
</organism>
<dbReference type="GO" id="GO:0009403">
    <property type="term" value="P:toxin biosynthetic process"/>
    <property type="evidence" value="ECO:0007669"/>
    <property type="project" value="InterPro"/>
</dbReference>
<evidence type="ECO:0000256" key="3">
    <source>
        <dbReference type="ARBA" id="ARBA00022989"/>
    </source>
</evidence>
<proteinExistence type="predicted"/>
<dbReference type="Pfam" id="PF02674">
    <property type="entry name" value="Colicin_V"/>
    <property type="match status" value="1"/>
</dbReference>
<dbReference type="OrthoDB" id="9810601at2"/>
<accession>A0A656Z8X3</accession>
<comment type="subcellular location">
    <subcellularLocation>
        <location evidence="1">Membrane</location>
        <topology evidence="1">Multi-pass membrane protein</topology>
    </subcellularLocation>
</comment>
<keyword evidence="6" id="KW-1185">Reference proteome</keyword>
<evidence type="ECO:0000256" key="1">
    <source>
        <dbReference type="ARBA" id="ARBA00004141"/>
    </source>
</evidence>
<sequence>MGNFTWLDLLILAVILFSSLLGVLRGMLSEVLALLAWVAGFIAANAWAGTAAGLLDGMLRVPGDPSLRHIVGFVTVFALVLISFAIARRLLASLLHAVGLGPLDRLLGAVFGIARGVLVVWTGVLICGLTELPRQPWWHEAQLIPPLETAVIASKPWLPLALAKKIRYRSAAAAA</sequence>
<keyword evidence="2" id="KW-0812">Transmembrane</keyword>
<dbReference type="PANTHER" id="PTHR36926">
    <property type="entry name" value="COLICIN V PRODUCTION PROTEIN"/>
    <property type="match status" value="1"/>
</dbReference>
<dbReference type="AlphaFoldDB" id="A0A656Z8X3"/>
<gene>
    <name evidence="5" type="ORF">ACY05_01635</name>
</gene>
<evidence type="ECO:0000256" key="2">
    <source>
        <dbReference type="ARBA" id="ARBA00022692"/>
    </source>
</evidence>
<dbReference type="InterPro" id="IPR052719">
    <property type="entry name" value="CvpA-like"/>
</dbReference>
<protein>
    <submittedName>
        <fullName evidence="5">Uncharacterized protein</fullName>
    </submittedName>
</protein>
<dbReference type="Proteomes" id="UP000243416">
    <property type="component" value="Unassembled WGS sequence"/>
</dbReference>
<reference evidence="5 6" key="1">
    <citation type="journal article" date="2016" name="ISME J.">
        <title>Integrated multi-omics analyses reveal the biochemical mechanisms and phylogenetic relevance of anaerobic androgen biodegradation in the environment.</title>
        <authorList>
            <person name="Yang F.C."/>
            <person name="Chen Y.L."/>
            <person name="Tang S.L."/>
            <person name="Yu C.P."/>
            <person name="Wang P.H."/>
            <person name="Ismail W."/>
            <person name="Wang C.H."/>
            <person name="Ding J.Y."/>
            <person name="Yang C.Y."/>
            <person name="Yang C.Y."/>
            <person name="Chiang Y.R."/>
        </authorList>
    </citation>
    <scope>NUCLEOTIDE SEQUENCE [LARGE SCALE GENOMIC DNA]</scope>
    <source>
        <strain evidence="5 6">DSM 13999</strain>
    </source>
</reference>
<evidence type="ECO:0000313" key="5">
    <source>
        <dbReference type="EMBL" id="KYC29268.1"/>
    </source>
</evidence>
<dbReference type="PANTHER" id="PTHR36926:SF1">
    <property type="entry name" value="COLICIN V PRODUCTION PROTEIN"/>
    <property type="match status" value="1"/>
</dbReference>